<dbReference type="AlphaFoldDB" id="A0A8H3CR65"/>
<evidence type="ECO:0000313" key="1">
    <source>
        <dbReference type="EMBL" id="CAE6489848.1"/>
    </source>
</evidence>
<accession>A0A8H3CR65</accession>
<name>A0A8H3CR65_9AGAM</name>
<reference evidence="1" key="1">
    <citation type="submission" date="2021-01" db="EMBL/GenBank/DDBJ databases">
        <authorList>
            <person name="Kaushik A."/>
        </authorList>
    </citation>
    <scope>NUCLEOTIDE SEQUENCE</scope>
    <source>
        <strain evidence="1">AG2-2IIIB</strain>
    </source>
</reference>
<sequence>MEEGCKHLFLVGGFGESRYLRKVVESRLLAAGHTCSAHVTSDPYSKPVADGAVVWYGHNSVTSRAARMSYGITVQVIYDPKNPEHQCRKPYRDVTGLCMVDGMWFEIAKKV</sequence>
<dbReference type="Proteomes" id="UP000663843">
    <property type="component" value="Unassembled WGS sequence"/>
</dbReference>
<protein>
    <submittedName>
        <fullName evidence="1">Uncharacterized protein</fullName>
    </submittedName>
</protein>
<gene>
    <name evidence="1" type="ORF">RDB_LOCUS128132</name>
</gene>
<dbReference type="EMBL" id="CAJMWT010004411">
    <property type="protein sequence ID" value="CAE6489848.1"/>
    <property type="molecule type" value="Genomic_DNA"/>
</dbReference>
<comment type="caution">
    <text evidence="1">The sequence shown here is derived from an EMBL/GenBank/DDBJ whole genome shotgun (WGS) entry which is preliminary data.</text>
</comment>
<proteinExistence type="predicted"/>
<organism evidence="1 2">
    <name type="scientific">Rhizoctonia solani</name>
    <dbReference type="NCBI Taxonomy" id="456999"/>
    <lineage>
        <taxon>Eukaryota</taxon>
        <taxon>Fungi</taxon>
        <taxon>Dikarya</taxon>
        <taxon>Basidiomycota</taxon>
        <taxon>Agaricomycotina</taxon>
        <taxon>Agaricomycetes</taxon>
        <taxon>Cantharellales</taxon>
        <taxon>Ceratobasidiaceae</taxon>
        <taxon>Rhizoctonia</taxon>
    </lineage>
</organism>
<evidence type="ECO:0000313" key="2">
    <source>
        <dbReference type="Proteomes" id="UP000663843"/>
    </source>
</evidence>